<keyword evidence="3" id="KW-1133">Transmembrane helix</keyword>
<evidence type="ECO:0000259" key="9">
    <source>
        <dbReference type="Pfam" id="PF25975"/>
    </source>
</evidence>
<protein>
    <submittedName>
        <fullName evidence="10">Membrane fusion protein, Cu(I)/Ag(I) efflux system</fullName>
    </submittedName>
</protein>
<dbReference type="InterPro" id="IPR051909">
    <property type="entry name" value="MFP_Cation_Efflux"/>
</dbReference>
<keyword evidence="11" id="KW-1185">Reference proteome</keyword>
<feature type="domain" description="CusB-like beta-barrel" evidence="8">
    <location>
        <begin position="270"/>
        <end position="340"/>
    </location>
</feature>
<dbReference type="InterPro" id="IPR045800">
    <property type="entry name" value="HMBD"/>
</dbReference>
<evidence type="ECO:0000313" key="10">
    <source>
        <dbReference type="EMBL" id="SFD87345.1"/>
    </source>
</evidence>
<reference evidence="10 11" key="1">
    <citation type="submission" date="2016-10" db="EMBL/GenBank/DDBJ databases">
        <authorList>
            <person name="de Groot N.N."/>
        </authorList>
    </citation>
    <scope>NUCLEOTIDE SEQUENCE [LARGE SCALE GENOMIC DNA]</scope>
    <source>
        <strain evidence="10 11">DSM 19012</strain>
    </source>
</reference>
<proteinExistence type="inferred from homology"/>
<dbReference type="Pfam" id="PF19335">
    <property type="entry name" value="HMBD"/>
    <property type="match status" value="1"/>
</dbReference>
<feature type="domain" description="CzcB-like C-terminal circularly permuted SH3-like" evidence="9">
    <location>
        <begin position="354"/>
        <end position="417"/>
    </location>
</feature>
<dbReference type="Gene3D" id="2.40.30.170">
    <property type="match status" value="1"/>
</dbReference>
<dbReference type="GO" id="GO:0060003">
    <property type="term" value="P:copper ion export"/>
    <property type="evidence" value="ECO:0007669"/>
    <property type="project" value="TreeGrafter"/>
</dbReference>
<gene>
    <name evidence="10" type="ORF">SAMN05444380_103104</name>
</gene>
<evidence type="ECO:0000259" key="5">
    <source>
        <dbReference type="Pfam" id="PF19335"/>
    </source>
</evidence>
<feature type="domain" description="CusB-like three alpha-helical bundle" evidence="6">
    <location>
        <begin position="182"/>
        <end position="232"/>
    </location>
</feature>
<dbReference type="GO" id="GO:0022857">
    <property type="term" value="F:transmembrane transporter activity"/>
    <property type="evidence" value="ECO:0007669"/>
    <property type="project" value="InterPro"/>
</dbReference>
<evidence type="ECO:0000256" key="3">
    <source>
        <dbReference type="SAM" id="Phobius"/>
    </source>
</evidence>
<keyword evidence="3" id="KW-0812">Transmembrane</keyword>
<feature type="domain" description="CusB-like barrel-sandwich hybrid" evidence="7">
    <location>
        <begin position="153"/>
        <end position="265"/>
    </location>
</feature>
<dbReference type="FunCoup" id="A0A1I1VWX1">
    <property type="interactions" value="92"/>
</dbReference>
<dbReference type="InterPro" id="IPR058649">
    <property type="entry name" value="CzcB_C"/>
</dbReference>
<dbReference type="Gene3D" id="2.40.420.20">
    <property type="match status" value="1"/>
</dbReference>
<feature type="transmembrane region" description="Helical" evidence="3">
    <location>
        <begin position="21"/>
        <end position="41"/>
    </location>
</feature>
<dbReference type="FunFam" id="2.40.30.170:FF:000010">
    <property type="entry name" value="Efflux RND transporter periplasmic adaptor subunit"/>
    <property type="match status" value="1"/>
</dbReference>
<evidence type="ECO:0000259" key="8">
    <source>
        <dbReference type="Pfam" id="PF25954"/>
    </source>
</evidence>
<dbReference type="eggNOG" id="COG0845">
    <property type="taxonomic scope" value="Bacteria"/>
</dbReference>
<dbReference type="GO" id="GO:0046914">
    <property type="term" value="F:transition metal ion binding"/>
    <property type="evidence" value="ECO:0007669"/>
    <property type="project" value="TreeGrafter"/>
</dbReference>
<evidence type="ECO:0000259" key="4">
    <source>
        <dbReference type="Pfam" id="PF11827"/>
    </source>
</evidence>
<dbReference type="InterPro" id="IPR021782">
    <property type="entry name" value="DUF3347"/>
</dbReference>
<dbReference type="Pfam" id="PF25954">
    <property type="entry name" value="Beta-barrel_RND_2"/>
    <property type="match status" value="1"/>
</dbReference>
<dbReference type="GO" id="GO:0030288">
    <property type="term" value="C:outer membrane-bounded periplasmic space"/>
    <property type="evidence" value="ECO:0007669"/>
    <property type="project" value="TreeGrafter"/>
</dbReference>
<dbReference type="Pfam" id="PF11827">
    <property type="entry name" value="DUF3347"/>
    <property type="match status" value="1"/>
</dbReference>
<dbReference type="Pfam" id="PF25869">
    <property type="entry name" value="3HB_CusB"/>
    <property type="match status" value="1"/>
</dbReference>
<comment type="similarity">
    <text evidence="1">Belongs to the membrane fusion protein (MFP) (TC 8.A.1) family.</text>
</comment>
<keyword evidence="3" id="KW-0472">Membrane</keyword>
<feature type="domain" description="DUF3347" evidence="4">
    <location>
        <begin position="483"/>
        <end position="571"/>
    </location>
</feature>
<dbReference type="Proteomes" id="UP000181976">
    <property type="component" value="Unassembled WGS sequence"/>
</dbReference>
<dbReference type="SUPFAM" id="SSF111369">
    <property type="entry name" value="HlyD-like secretion proteins"/>
    <property type="match status" value="1"/>
</dbReference>
<dbReference type="PANTHER" id="PTHR30097">
    <property type="entry name" value="CATION EFFLUX SYSTEM PROTEIN CUSB"/>
    <property type="match status" value="1"/>
</dbReference>
<dbReference type="Pfam" id="PF25975">
    <property type="entry name" value="CzcB_C"/>
    <property type="match status" value="1"/>
</dbReference>
<organism evidence="10 11">
    <name type="scientific">Thermophagus xiamenensis</name>
    <dbReference type="NCBI Taxonomy" id="385682"/>
    <lineage>
        <taxon>Bacteria</taxon>
        <taxon>Pseudomonadati</taxon>
        <taxon>Bacteroidota</taxon>
        <taxon>Bacteroidia</taxon>
        <taxon>Marinilabiliales</taxon>
        <taxon>Marinilabiliaceae</taxon>
        <taxon>Thermophagus</taxon>
    </lineage>
</organism>
<dbReference type="InterPro" id="IPR058792">
    <property type="entry name" value="Beta-barrel_RND_2"/>
</dbReference>
<dbReference type="InParanoid" id="A0A1I1VWX1"/>
<evidence type="ECO:0000256" key="1">
    <source>
        <dbReference type="ARBA" id="ARBA00009477"/>
    </source>
</evidence>
<evidence type="ECO:0000259" key="6">
    <source>
        <dbReference type="Pfam" id="PF25869"/>
    </source>
</evidence>
<evidence type="ECO:0000259" key="7">
    <source>
        <dbReference type="Pfam" id="PF25919"/>
    </source>
</evidence>
<accession>A0A1I1VWX1</accession>
<dbReference type="NCBIfam" id="TIGR01730">
    <property type="entry name" value="RND_mfp"/>
    <property type="match status" value="1"/>
</dbReference>
<dbReference type="Pfam" id="PF25919">
    <property type="entry name" value="BSH_CusB"/>
    <property type="match status" value="1"/>
</dbReference>
<dbReference type="AlphaFoldDB" id="A0A1I1VWX1"/>
<keyword evidence="2" id="KW-0813">Transport</keyword>
<dbReference type="InterPro" id="IPR006143">
    <property type="entry name" value="RND_pump_MFP"/>
</dbReference>
<evidence type="ECO:0000313" key="11">
    <source>
        <dbReference type="Proteomes" id="UP000181976"/>
    </source>
</evidence>
<evidence type="ECO:0000256" key="2">
    <source>
        <dbReference type="ARBA" id="ARBA00022448"/>
    </source>
</evidence>
<feature type="domain" description="Heavy metal binding" evidence="5">
    <location>
        <begin position="69"/>
        <end position="94"/>
    </location>
</feature>
<dbReference type="InterPro" id="IPR058790">
    <property type="entry name" value="BSH_CusB"/>
</dbReference>
<sequence>MQLKNASQQNQNTNTMNIDKKNLITIAIAVTAGLLAGWILFGSSSKKEETEQSSTIAAGHHHEGEETIWTCSMHPQIRQPEPGDCPICGMDLIPLEKEESSDDPREIRMSPAAMKLAEVQTQTVALRVPSKKLRLNGQVTVDERHVFSQVSHIEGRIEELTVNFTGQYVSKGSPLAYLYSPELVSAQEELLEAERSKEEQPQLYRAAVEKLKNRKLTDEQINDIIAAGRPQQQFPILADASGYVTQKLVNQGDYVKAGQPIYTIANLSDIWVMFEVYEKDLTWLKPGDMVVFTAASLPGKTFHGTISYIDPLIDAKTRVAKARVELPNPELALKPGMFVTGEAECSLPDQKERIVVPHTAVMWTGKRSVVYVKKTGDDFVRFAMREVLLGPDLGNSYIVKEGLMPGEEIAVNGTFSIDAAAQLSSKPSMMNSEGGKTESGHLHETMTTEEMEPMKSSNQTEVNTKSEIFEVPQQFKQQLTVFFNQYIKMKDAMVETDATKTASEAKKTLQALEKTDMSLPKGEAHILWMQNLDVMKKALQVISQSKEIEIQREAFVNLNPILYRKIKAFGLEGKTVYYQFCPMANDDKGAYWLSNEENIRNPYFGDMMLECGEVKDKMDF</sequence>
<dbReference type="EMBL" id="FONA01000003">
    <property type="protein sequence ID" value="SFD87345.1"/>
    <property type="molecule type" value="Genomic_DNA"/>
</dbReference>
<dbReference type="GO" id="GO:0016020">
    <property type="term" value="C:membrane"/>
    <property type="evidence" value="ECO:0007669"/>
    <property type="project" value="InterPro"/>
</dbReference>
<dbReference type="PANTHER" id="PTHR30097:SF15">
    <property type="entry name" value="CATION EFFLUX SYSTEM PROTEIN CUSB"/>
    <property type="match status" value="1"/>
</dbReference>
<dbReference type="GO" id="GO:0015679">
    <property type="term" value="P:plasma membrane copper ion transport"/>
    <property type="evidence" value="ECO:0007669"/>
    <property type="project" value="TreeGrafter"/>
</dbReference>
<name>A0A1I1VWX1_9BACT</name>
<dbReference type="InterPro" id="IPR058791">
    <property type="entry name" value="3HB_CusB"/>
</dbReference>
<dbReference type="STRING" id="385682.SAMN05444380_103104"/>